<evidence type="ECO:0000256" key="7">
    <source>
        <dbReference type="ARBA" id="ARBA00022840"/>
    </source>
</evidence>
<keyword evidence="11" id="KW-1185">Reference proteome</keyword>
<evidence type="ECO:0000313" key="10">
    <source>
        <dbReference type="EMBL" id="KOO04492.1"/>
    </source>
</evidence>
<dbReference type="STRING" id="693.AKJ17_06180"/>
<evidence type="ECO:0000256" key="4">
    <source>
        <dbReference type="ARBA" id="ARBA00022741"/>
    </source>
</evidence>
<dbReference type="Pfam" id="PF18019">
    <property type="entry name" value="Cas3_HD"/>
    <property type="match status" value="1"/>
</dbReference>
<evidence type="ECO:0000256" key="8">
    <source>
        <dbReference type="ARBA" id="ARBA00023118"/>
    </source>
</evidence>
<dbReference type="NCBIfam" id="TIGR02562">
    <property type="entry name" value="cas3_yersinia"/>
    <property type="match status" value="1"/>
</dbReference>
<dbReference type="RefSeq" id="WP_053394903.1">
    <property type="nucleotide sequence ID" value="NZ_LHPJ01000005.1"/>
</dbReference>
<evidence type="ECO:0000313" key="11">
    <source>
        <dbReference type="Proteomes" id="UP000037515"/>
    </source>
</evidence>
<dbReference type="PROSITE" id="PS51643">
    <property type="entry name" value="HD_CAS3"/>
    <property type="match status" value="1"/>
</dbReference>
<dbReference type="GO" id="GO:0005524">
    <property type="term" value="F:ATP binding"/>
    <property type="evidence" value="ECO:0007669"/>
    <property type="project" value="UniProtKB-KW"/>
</dbReference>
<dbReference type="EMBL" id="LHPJ01000005">
    <property type="protein sequence ID" value="KOO04492.1"/>
    <property type="molecule type" value="Genomic_DNA"/>
</dbReference>
<dbReference type="Gene3D" id="1.10.3210.30">
    <property type="match status" value="1"/>
</dbReference>
<dbReference type="Pfam" id="PF22590">
    <property type="entry name" value="Cas3-like_C_2"/>
    <property type="match status" value="1"/>
</dbReference>
<dbReference type="InterPro" id="IPR027417">
    <property type="entry name" value="P-loop_NTPase"/>
</dbReference>
<reference evidence="11" key="1">
    <citation type="submission" date="2015-08" db="EMBL/GenBank/DDBJ databases">
        <title>Vibrio galatheae sp. nov., a novel member of the Vibrionaceae family isolated from the Solomon Islands.</title>
        <authorList>
            <person name="Giubergia S."/>
            <person name="Machado H."/>
            <person name="Mateiu R.V."/>
            <person name="Gram L."/>
        </authorList>
    </citation>
    <scope>NUCLEOTIDE SEQUENCE [LARGE SCALE GENOMIC DNA]</scope>
    <source>
        <strain evidence="11">DSM 19584</strain>
    </source>
</reference>
<keyword evidence="8" id="KW-0051">Antiviral defense</keyword>
<dbReference type="Proteomes" id="UP000037515">
    <property type="component" value="Unassembled WGS sequence"/>
</dbReference>
<keyword evidence="4" id="KW-0547">Nucleotide-binding</keyword>
<gene>
    <name evidence="10" type="ORF">AKJ17_06180</name>
</gene>
<evidence type="ECO:0000256" key="1">
    <source>
        <dbReference type="ARBA" id="ARBA00006847"/>
    </source>
</evidence>
<comment type="caution">
    <text evidence="10">The sequence shown here is derived from an EMBL/GenBank/DDBJ whole genome shotgun (WGS) entry which is preliminary data.</text>
</comment>
<evidence type="ECO:0000256" key="3">
    <source>
        <dbReference type="ARBA" id="ARBA00022723"/>
    </source>
</evidence>
<keyword evidence="5" id="KW-0378">Hydrolase</keyword>
<dbReference type="InterPro" id="IPR006483">
    <property type="entry name" value="CRISPR-assoc_Cas3_HD"/>
</dbReference>
<keyword evidence="7" id="KW-0067">ATP-binding</keyword>
<keyword evidence="3" id="KW-0479">Metal-binding</keyword>
<sequence length="1104" mass="124379">MNILLISECSKQALIETRRVLDQFGERKGQRCWQTPITYEGMKTLRMLLKKSARKNTAVACYRIYGKNHTELMWVVGKRSKFNLEGTVPTNRTQRDILRASDESSMHSNQAIALMAGIAGLFHDFGKANTLFQNKLHGKGDGYEPYRHEWVSMQLFLAFVAGRDDRTWLSALCDLKANHEESLLNTFELSESVVFRDIAAYSPLAAAIAWLIVSHHRLPQQQGKTSPNQEINAADHWFHQGIGVEWNAANHLNTNFSDTEKKLCAEFPYGLPLQSDTWRAKAASLATRALQLPNLRDYARIDLAYPMHVARMVLMLADHAYSSDIAHTHWQDSNYQAYANTDRKTKMLKQKLDEHCVGVGHNAYLLAKVLPSLRSALPTLIRHPMLKKRVSHPKFRWQNRAYEVLSGAKPKADQQGLFAILASSTGTGKTIAGAKMAYALGDQQQGCRFSVALGLRTLTLQTGDALKETLSLDDDDIAVTIGSQAVKDLYIHNKKDVEAARESATQFTGSESQQMFADDYVKYDGELDNTYLNRWLKDDCRASLHKLISAPISVSTIDHLIPATEGVRGGRQIGPMLRLMTSDLILDEPDDFDVADLPALCRLVYWAGLLGSRVILSSATLPPALVSDLFDAYVHGRKQYNVANGHAQSDAVVAAWVDEFSANSETVANKTDFKQLHDQFVDERVKQLSKTSDPIHRGALITLENESDNPVDVFAQTILNHAQDLSRHHHTQQEDKTFSAGLVRMANIEPMLAVASRLFSLPPQPNTRIHYCVYHSQQPLLVRSTLENELDSLLKRDPDTPITAHPKVQQMMANAPEKHHVFVVLATPVAEVGRDHDYDWAIAEPSSIRSIIQLSGRVQRHRRLAPQVPNILIFNKNFNACQNRFPAYCKPGFESNQSYRLNSAKPDTDSQWLCLTTHDLADPALLPENAFDVISAAPRVQQPKELYCRETRRANGFIALEHLALNFNLRDKGRVWWASDYAHLFGEIQRQTPFRQSVPSIEYIVEVDEDCSMVTLSEWDDLGEEFIDSDKVKLAPPLVLAQGISAFGESNLALDIQELAETREIEFETAQRRYSTIQLRELTKGKQWLYSPLLGLFEGEYFTP</sequence>
<organism evidence="10 11">
    <name type="scientific">Vibrio nereis</name>
    <dbReference type="NCBI Taxonomy" id="693"/>
    <lineage>
        <taxon>Bacteria</taxon>
        <taxon>Pseudomonadati</taxon>
        <taxon>Pseudomonadota</taxon>
        <taxon>Gammaproteobacteria</taxon>
        <taxon>Vibrionales</taxon>
        <taxon>Vibrionaceae</taxon>
        <taxon>Vibrio</taxon>
    </lineage>
</organism>
<accession>A0A0M0HRI5</accession>
<dbReference type="GO" id="GO:0004386">
    <property type="term" value="F:helicase activity"/>
    <property type="evidence" value="ECO:0007669"/>
    <property type="project" value="UniProtKB-KW"/>
</dbReference>
<keyword evidence="6" id="KW-0347">Helicase</keyword>
<dbReference type="GO" id="GO:0046872">
    <property type="term" value="F:metal ion binding"/>
    <property type="evidence" value="ECO:0007669"/>
    <property type="project" value="UniProtKB-KW"/>
</dbReference>
<dbReference type="InterPro" id="IPR038257">
    <property type="entry name" value="CRISPR-assoc_Cas3_HD_sf"/>
</dbReference>
<dbReference type="InterPro" id="IPR048823">
    <property type="entry name" value="Cas3_I-F_Cas2"/>
</dbReference>
<dbReference type="InterPro" id="IPR013395">
    <property type="entry name" value="CRISPR-assoc_Cas3_yers"/>
</dbReference>
<dbReference type="Pfam" id="PF21384">
    <property type="entry name" value="Cas3_I-F_Cas2"/>
    <property type="match status" value="1"/>
</dbReference>
<proteinExistence type="inferred from homology"/>
<dbReference type="GO" id="GO:0051607">
    <property type="term" value="P:defense response to virus"/>
    <property type="evidence" value="ECO:0007669"/>
    <property type="project" value="UniProtKB-KW"/>
</dbReference>
<evidence type="ECO:0000256" key="2">
    <source>
        <dbReference type="ARBA" id="ARBA00009046"/>
    </source>
</evidence>
<dbReference type="InterPro" id="IPR054712">
    <property type="entry name" value="Cas3-like_dom"/>
</dbReference>
<dbReference type="SUPFAM" id="SSF52540">
    <property type="entry name" value="P-loop containing nucleoside triphosphate hydrolases"/>
    <property type="match status" value="1"/>
</dbReference>
<evidence type="ECO:0000259" key="9">
    <source>
        <dbReference type="PROSITE" id="PS51643"/>
    </source>
</evidence>
<protein>
    <recommendedName>
        <fullName evidence="9">HD Cas3-type domain-containing protein</fullName>
    </recommendedName>
</protein>
<feature type="domain" description="HD Cas3-type" evidence="9">
    <location>
        <begin position="102"/>
        <end position="320"/>
    </location>
</feature>
<dbReference type="PATRIC" id="fig|693.5.peg.1260"/>
<comment type="similarity">
    <text evidence="1">In the N-terminal section; belongs to the CRISPR-associated nuclease Cas3-HD family.</text>
</comment>
<dbReference type="GO" id="GO:0016787">
    <property type="term" value="F:hydrolase activity"/>
    <property type="evidence" value="ECO:0007669"/>
    <property type="project" value="UniProtKB-KW"/>
</dbReference>
<dbReference type="OrthoDB" id="220028at2"/>
<evidence type="ECO:0000256" key="6">
    <source>
        <dbReference type="ARBA" id="ARBA00022806"/>
    </source>
</evidence>
<evidence type="ECO:0000256" key="5">
    <source>
        <dbReference type="ARBA" id="ARBA00022801"/>
    </source>
</evidence>
<name>A0A0M0HRI5_VIBNE</name>
<dbReference type="AlphaFoldDB" id="A0A0M0HRI5"/>
<comment type="similarity">
    <text evidence="2">In the central section; belongs to the CRISPR-associated helicase Cas3 family.</text>
</comment>